<feature type="domain" description="ABC transporter" evidence="5">
    <location>
        <begin position="12"/>
        <end position="243"/>
    </location>
</feature>
<dbReference type="PANTHER" id="PTHR43790">
    <property type="entry name" value="CARBOHYDRATE TRANSPORT ATP-BINDING PROTEIN MG119-RELATED"/>
    <property type="match status" value="1"/>
</dbReference>
<evidence type="ECO:0000313" key="6">
    <source>
        <dbReference type="EMBL" id="CAJ1579866.1"/>
    </source>
</evidence>
<dbReference type="Pfam" id="PF00005">
    <property type="entry name" value="ABC_tran"/>
    <property type="match status" value="2"/>
</dbReference>
<evidence type="ECO:0000256" key="2">
    <source>
        <dbReference type="ARBA" id="ARBA00022737"/>
    </source>
</evidence>
<evidence type="ECO:0000256" key="1">
    <source>
        <dbReference type="ARBA" id="ARBA00022448"/>
    </source>
</evidence>
<dbReference type="EMBL" id="OY726395">
    <property type="protein sequence ID" value="CAJ1579866.1"/>
    <property type="molecule type" value="Genomic_DNA"/>
</dbReference>
<evidence type="ECO:0000259" key="5">
    <source>
        <dbReference type="PROSITE" id="PS50893"/>
    </source>
</evidence>
<dbReference type="PROSITE" id="PS50893">
    <property type="entry name" value="ABC_TRANSPORTER_2"/>
    <property type="match status" value="2"/>
</dbReference>
<dbReference type="Proteomes" id="UP001190466">
    <property type="component" value="Chromosome"/>
</dbReference>
<dbReference type="CDD" id="cd03215">
    <property type="entry name" value="ABC_Carb_Monos_II"/>
    <property type="match status" value="1"/>
</dbReference>
<dbReference type="GO" id="GO:0005524">
    <property type="term" value="F:ATP binding"/>
    <property type="evidence" value="ECO:0007669"/>
    <property type="project" value="UniProtKB-KW"/>
</dbReference>
<gene>
    <name evidence="6" type="ORF">MU0050_000727</name>
</gene>
<dbReference type="InterPro" id="IPR017871">
    <property type="entry name" value="ABC_transporter-like_CS"/>
</dbReference>
<keyword evidence="1" id="KW-0813">Transport</keyword>
<dbReference type="RefSeq" id="WP_316514341.1">
    <property type="nucleotide sequence ID" value="NZ_OY726395.1"/>
</dbReference>
<keyword evidence="4 6" id="KW-0067">ATP-binding</keyword>
<dbReference type="InterPro" id="IPR003439">
    <property type="entry name" value="ABC_transporter-like_ATP-bd"/>
</dbReference>
<keyword evidence="3" id="KW-0547">Nucleotide-binding</keyword>
<proteinExistence type="predicted"/>
<evidence type="ECO:0000313" key="7">
    <source>
        <dbReference type="Proteomes" id="UP001190466"/>
    </source>
</evidence>
<evidence type="ECO:0000256" key="4">
    <source>
        <dbReference type="ARBA" id="ARBA00022840"/>
    </source>
</evidence>
<protein>
    <submittedName>
        <fullName evidence="6">Sugar ABC transporter ATP-binding protein</fullName>
    </submittedName>
</protein>
<feature type="domain" description="ABC transporter" evidence="5">
    <location>
        <begin position="260"/>
        <end position="496"/>
    </location>
</feature>
<evidence type="ECO:0000256" key="3">
    <source>
        <dbReference type="ARBA" id="ARBA00022741"/>
    </source>
</evidence>
<organism evidence="6 7">
    <name type="scientific">[Mycobacterium] wendilense</name>
    <dbReference type="NCBI Taxonomy" id="3064284"/>
    <lineage>
        <taxon>Bacteria</taxon>
        <taxon>Bacillati</taxon>
        <taxon>Actinomycetota</taxon>
        <taxon>Actinomycetes</taxon>
        <taxon>Mycobacteriales</taxon>
        <taxon>Mycobacteriaceae</taxon>
        <taxon>Mycolicibacter</taxon>
    </lineage>
</organism>
<dbReference type="InterPro" id="IPR050107">
    <property type="entry name" value="ABC_carbohydrate_import_ATPase"/>
</dbReference>
<reference evidence="6 7" key="1">
    <citation type="submission" date="2023-08" db="EMBL/GenBank/DDBJ databases">
        <authorList>
            <person name="Folkvardsen B D."/>
            <person name="Norman A."/>
        </authorList>
    </citation>
    <scope>NUCLEOTIDE SEQUENCE [LARGE SCALE GENOMIC DNA]</scope>
    <source>
        <strain evidence="6 7">Mu0050</strain>
    </source>
</reference>
<dbReference type="SMART" id="SM00382">
    <property type="entry name" value="AAA"/>
    <property type="match status" value="2"/>
</dbReference>
<dbReference type="PANTHER" id="PTHR43790:SF9">
    <property type="entry name" value="GALACTOFURANOSE TRANSPORTER ATP-BINDING PROTEIN YTFR"/>
    <property type="match status" value="1"/>
</dbReference>
<dbReference type="PROSITE" id="PS00211">
    <property type="entry name" value="ABC_TRANSPORTER_1"/>
    <property type="match status" value="1"/>
</dbReference>
<dbReference type="SUPFAM" id="SSF52540">
    <property type="entry name" value="P-loop containing nucleoside triphosphate hydrolases"/>
    <property type="match status" value="2"/>
</dbReference>
<accession>A0ABN9NUI0</accession>
<dbReference type="Gene3D" id="3.40.50.300">
    <property type="entry name" value="P-loop containing nucleotide triphosphate hydrolases"/>
    <property type="match status" value="2"/>
</dbReference>
<dbReference type="InterPro" id="IPR027417">
    <property type="entry name" value="P-loop_NTPase"/>
</dbReference>
<dbReference type="InterPro" id="IPR003593">
    <property type="entry name" value="AAA+_ATPase"/>
</dbReference>
<keyword evidence="2" id="KW-0677">Repeat</keyword>
<keyword evidence="7" id="KW-1185">Reference proteome</keyword>
<sequence>MTATEVIVGSALSAESVSKRFGENVALDDVSLEIPAGTVHALVGMNGSGKSTLVKILAGFYQRDAGHIAVRGVAEDFCDKIAFVHQDLALVESLTVLENLSLGHRIPMRWGRIDRDRERDAVIEALRPFQLEQTIDVAVDRLTKAEKTIIAIARALRADAGCSLLVLDEPTSTLPARETQRLLDVIVQCAQSGLGVLFISHRFGEVMKVSDSVTVLRNGSVVCSSPTSELSIDRIVKEMGGTGGQLVDVGRTGHAETQTFRGGSVMSARRLSGQTLRDIDLDVHPGEIVGVAGVLGSGVEELGRLLSRRQEPSAGTVRLGDAEIARHSRRVGFVPANRASHAVLTGLTTRENATVSDARRHLSRGRIDVRSERVRTHDLFAAMGVHPLDTEIDMLALSGGNQQKVLISRWLAVDPDVLVADEPTQGVDVYAKGEILAKLRQHAAAGLAVVLISGEPEEIAAACDRMLVINHGRIQAEFPSPVDVSSVLAEMHKGDGHGHS</sequence>
<name>A0ABN9NUI0_9MYCO</name>
<dbReference type="CDD" id="cd03216">
    <property type="entry name" value="ABC_Carb_Monos_I"/>
    <property type="match status" value="1"/>
</dbReference>